<accession>A0A6J5BRG1</accession>
<feature type="region of interest" description="Disordered" evidence="1">
    <location>
        <begin position="100"/>
        <end position="248"/>
    </location>
</feature>
<proteinExistence type="predicted"/>
<dbReference type="Proteomes" id="UP000507979">
    <property type="component" value="Unassembled WGS sequence"/>
</dbReference>
<dbReference type="EMBL" id="CADIJR010000123">
    <property type="protein sequence ID" value="CAB3714005.1"/>
    <property type="molecule type" value="Genomic_DNA"/>
</dbReference>
<keyword evidence="3" id="KW-1185">Reference proteome</keyword>
<reference evidence="2 3" key="1">
    <citation type="submission" date="2020-04" db="EMBL/GenBank/DDBJ databases">
        <authorList>
            <person name="De Canck E."/>
        </authorList>
    </citation>
    <scope>NUCLEOTIDE SEQUENCE [LARGE SCALE GENOMIC DNA]</scope>
    <source>
        <strain evidence="2 3">LMG 26845</strain>
    </source>
</reference>
<protein>
    <submittedName>
        <fullName evidence="2">Uncharacterized protein</fullName>
    </submittedName>
</protein>
<sequence length="248" mass="26877">MQEAGAVHILPGCAERHAHSVLERHRDRRAVAHGRREPGIRQQAHARLRQRDRGQPWRARRGPAADDGVARSGGARAPGLDARQVEPAVALGRQRDPVLRRFGAPDAPDTVRRRRRRPEFGQNRQGVGVSLEAFGQGQVDGGHGGQRPPPRQRVAAAGQGQAVAAGRHQGAHQGLGRADGRGGAGQHGVQAIETEARGARKRSRGHWNGRGSGRQFSKPHAWRRRGGARRQTRPRPGTPLAQARTQPA</sequence>
<name>A0A6J5BRG1_9BURK</name>
<dbReference type="AlphaFoldDB" id="A0A6J5BRG1"/>
<feature type="region of interest" description="Disordered" evidence="1">
    <location>
        <begin position="30"/>
        <end position="80"/>
    </location>
</feature>
<feature type="compositionally biased region" description="Basic residues" evidence="1">
    <location>
        <begin position="220"/>
        <end position="233"/>
    </location>
</feature>
<feature type="compositionally biased region" description="Low complexity" evidence="1">
    <location>
        <begin position="152"/>
        <end position="176"/>
    </location>
</feature>
<gene>
    <name evidence="2" type="ORF">LMG26845_05936</name>
</gene>
<evidence type="ECO:0000313" key="2">
    <source>
        <dbReference type="EMBL" id="CAB3714005.1"/>
    </source>
</evidence>
<evidence type="ECO:0000313" key="3">
    <source>
        <dbReference type="Proteomes" id="UP000507979"/>
    </source>
</evidence>
<organism evidence="2 3">
    <name type="scientific">Achromobacter insuavis</name>
    <dbReference type="NCBI Taxonomy" id="1287735"/>
    <lineage>
        <taxon>Bacteria</taxon>
        <taxon>Pseudomonadati</taxon>
        <taxon>Pseudomonadota</taxon>
        <taxon>Betaproteobacteria</taxon>
        <taxon>Burkholderiales</taxon>
        <taxon>Alcaligenaceae</taxon>
        <taxon>Achromobacter</taxon>
    </lineage>
</organism>
<evidence type="ECO:0000256" key="1">
    <source>
        <dbReference type="SAM" id="MobiDB-lite"/>
    </source>
</evidence>